<dbReference type="GeneID" id="81472728"/>
<feature type="signal peptide" evidence="1">
    <location>
        <begin position="1"/>
        <end position="19"/>
    </location>
</feature>
<dbReference type="RefSeq" id="WP_187573168.1">
    <property type="nucleotide sequence ID" value="NZ_CP060731.1"/>
</dbReference>
<evidence type="ECO:0000313" key="2">
    <source>
        <dbReference type="EMBL" id="QNN77617.1"/>
    </source>
</evidence>
<keyword evidence="1" id="KW-0732">Signal</keyword>
<protein>
    <submittedName>
        <fullName evidence="2">Uncharacterized protein</fullName>
    </submittedName>
</protein>
<evidence type="ECO:0000256" key="1">
    <source>
        <dbReference type="SAM" id="SignalP"/>
    </source>
</evidence>
<evidence type="ECO:0000313" key="3">
    <source>
        <dbReference type="Proteomes" id="UP000515838"/>
    </source>
</evidence>
<name>A0A7G9TBZ2_PSEMX</name>
<gene>
    <name evidence="2" type="ORF">IAE60_17200</name>
</gene>
<dbReference type="Proteomes" id="UP000515838">
    <property type="component" value="Chromosome"/>
</dbReference>
<sequence>MKKIATRMLLTACLVLPFAACKKQDEAPAEPAEVALVAPTTTEDGPWKEYLSKVVDANMGTITNTPYVYYLPAETDPEFEAKYGRQLEQAKGAVARGVTSGNLIAFGSPSSVKIADLAVAAFAGVEADTFKGVRILFIGKAEDSERVKTAVAPSGAEYVFVEAK</sequence>
<organism evidence="2 3">
    <name type="scientific">Pseudoxanthomonas mexicana</name>
    <dbReference type="NCBI Taxonomy" id="128785"/>
    <lineage>
        <taxon>Bacteria</taxon>
        <taxon>Pseudomonadati</taxon>
        <taxon>Pseudomonadota</taxon>
        <taxon>Gammaproteobacteria</taxon>
        <taxon>Lysobacterales</taxon>
        <taxon>Lysobacteraceae</taxon>
        <taxon>Pseudoxanthomonas</taxon>
    </lineage>
</organism>
<feature type="chain" id="PRO_5028897791" evidence="1">
    <location>
        <begin position="20"/>
        <end position="164"/>
    </location>
</feature>
<proteinExistence type="predicted"/>
<reference evidence="2 3" key="1">
    <citation type="submission" date="2020-08" db="EMBL/GenBank/DDBJ databases">
        <title>Streptomycin Non-resistant strain, P. mexicana.</title>
        <authorList>
            <person name="Ganesh-Kumar S."/>
            <person name="Zhe T."/>
            <person name="Yu Z."/>
            <person name="Min Y."/>
        </authorList>
    </citation>
    <scope>NUCLEOTIDE SEQUENCE [LARGE SCALE GENOMIC DNA]</scope>
    <source>
        <strain evidence="2 3">GTZY2</strain>
    </source>
</reference>
<dbReference type="AlphaFoldDB" id="A0A7G9TBZ2"/>
<accession>A0A7G9TBZ2</accession>
<dbReference type="EMBL" id="CP060731">
    <property type="protein sequence ID" value="QNN77617.1"/>
    <property type="molecule type" value="Genomic_DNA"/>
</dbReference>